<sequence>MPDTAPTAPAEAEIAALRAEIDAIDDAMHDLLMKRAAVVANLAGSRAKGNGTPLRPGREAAVLRRLLARHTGPLGRARVVRIWREIFMASTAIQGAFSVAVFAPTPQSGQARLAREHFGPITPTRVHPTPARALAAMSAGEASVAVLPVPTEEPEGPEGAWWTRLDVPRLQVVARLPFLGDDGGTAALVVAPVAPDPSGEDRSLLLIEAEDGAARGRIAQAIADAGLQAASILFERAEGATLALADIEGFVRQDDARLAALPWARRTILGAYAVPVAGDAP</sequence>
<dbReference type="AlphaFoldDB" id="A0A9X9WZN4"/>
<dbReference type="Gene3D" id="1.20.59.10">
    <property type="entry name" value="Chorismate mutase"/>
    <property type="match status" value="1"/>
</dbReference>
<dbReference type="EC" id="5.4.99.5" evidence="1"/>
<dbReference type="Pfam" id="PF01817">
    <property type="entry name" value="CM_2"/>
    <property type="match status" value="1"/>
</dbReference>
<dbReference type="RefSeq" id="WP_211863030.1">
    <property type="nucleotide sequence ID" value="NZ_JAAEDM010000045.1"/>
</dbReference>
<accession>A0A9X9WZN4</accession>
<evidence type="ECO:0000259" key="2">
    <source>
        <dbReference type="PROSITE" id="PS51168"/>
    </source>
</evidence>
<name>A0A9X9WZN4_9PROT</name>
<dbReference type="InterPro" id="IPR036263">
    <property type="entry name" value="Chorismate_II_sf"/>
</dbReference>
<proteinExistence type="predicted"/>
<dbReference type="EMBL" id="JAAEDM010000045">
    <property type="protein sequence ID" value="MBR0672613.1"/>
    <property type="molecule type" value="Genomic_DNA"/>
</dbReference>
<reference evidence="3" key="2">
    <citation type="journal article" date="2021" name="Syst. Appl. Microbiol.">
        <title>Roseomonas hellenica sp. nov., isolated from roots of wild-growing Alkanna tinctoria.</title>
        <authorList>
            <person name="Rat A."/>
            <person name="Naranjo H.D."/>
            <person name="Lebbe L."/>
            <person name="Cnockaert M."/>
            <person name="Krigas N."/>
            <person name="Grigoriadou K."/>
            <person name="Maloupa E."/>
            <person name="Willems A."/>
        </authorList>
    </citation>
    <scope>NUCLEOTIDE SEQUENCE</scope>
    <source>
        <strain evidence="3">LMG 31231</strain>
    </source>
</reference>
<feature type="domain" description="Chorismate mutase" evidence="2">
    <location>
        <begin position="8"/>
        <end position="98"/>
    </location>
</feature>
<comment type="caution">
    <text evidence="3">The sequence shown here is derived from an EMBL/GenBank/DDBJ whole genome shotgun (WGS) entry which is preliminary data.</text>
</comment>
<dbReference type="InterPro" id="IPR036979">
    <property type="entry name" value="CM_dom_sf"/>
</dbReference>
<gene>
    <name evidence="3" type="ORF">GXW76_15645</name>
</gene>
<dbReference type="InterPro" id="IPR002701">
    <property type="entry name" value="CM_II_prokaryot"/>
</dbReference>
<dbReference type="GO" id="GO:0046417">
    <property type="term" value="P:chorismate metabolic process"/>
    <property type="evidence" value="ECO:0007669"/>
    <property type="project" value="InterPro"/>
</dbReference>
<protein>
    <recommendedName>
        <fullName evidence="1">chorismate mutase</fullName>
        <ecNumber evidence="1">5.4.99.5</ecNumber>
    </recommendedName>
</protein>
<dbReference type="SUPFAM" id="SSF48600">
    <property type="entry name" value="Chorismate mutase II"/>
    <property type="match status" value="1"/>
</dbReference>
<keyword evidence="4" id="KW-1185">Reference proteome</keyword>
<evidence type="ECO:0000313" key="4">
    <source>
        <dbReference type="Proteomes" id="UP001138751"/>
    </source>
</evidence>
<dbReference type="Proteomes" id="UP001138751">
    <property type="component" value="Unassembled WGS sequence"/>
</dbReference>
<evidence type="ECO:0000313" key="3">
    <source>
        <dbReference type="EMBL" id="MBR0672613.1"/>
    </source>
</evidence>
<dbReference type="GO" id="GO:0004106">
    <property type="term" value="F:chorismate mutase activity"/>
    <property type="evidence" value="ECO:0007669"/>
    <property type="project" value="UniProtKB-EC"/>
</dbReference>
<organism evidence="3 4">
    <name type="scientific">Neoroseomonas soli</name>
    <dbReference type="NCBI Taxonomy" id="1081025"/>
    <lineage>
        <taxon>Bacteria</taxon>
        <taxon>Pseudomonadati</taxon>
        <taxon>Pseudomonadota</taxon>
        <taxon>Alphaproteobacteria</taxon>
        <taxon>Acetobacterales</taxon>
        <taxon>Acetobacteraceae</taxon>
        <taxon>Neoroseomonas</taxon>
    </lineage>
</organism>
<reference evidence="3" key="1">
    <citation type="submission" date="2020-01" db="EMBL/GenBank/DDBJ databases">
        <authorList>
            <person name="Rat A."/>
        </authorList>
    </citation>
    <scope>NUCLEOTIDE SEQUENCE</scope>
    <source>
        <strain evidence="3">LMG 31231</strain>
    </source>
</reference>
<dbReference type="SMART" id="SM00830">
    <property type="entry name" value="CM_2"/>
    <property type="match status" value="1"/>
</dbReference>
<dbReference type="PROSITE" id="PS51168">
    <property type="entry name" value="CHORISMATE_MUT_2"/>
    <property type="match status" value="1"/>
</dbReference>
<evidence type="ECO:0000256" key="1">
    <source>
        <dbReference type="ARBA" id="ARBA00012404"/>
    </source>
</evidence>